<evidence type="ECO:0000313" key="3">
    <source>
        <dbReference type="Proteomes" id="UP000010116"/>
    </source>
</evidence>
<dbReference type="SUPFAM" id="SSF46785">
    <property type="entry name" value="Winged helix' DNA-binding domain"/>
    <property type="match status" value="1"/>
</dbReference>
<sequence length="97" mass="11080">MSKKYIKQISNILQMLENLDRDLNLSSFNETEKKIYYTIANQVHKNGQCNISDVINASGFSRSTVYKAIKAFEDKKMVVLVQSNSDKREVFISLAIA</sequence>
<dbReference type="AlphaFoldDB" id="J4V415"/>
<dbReference type="Pfam" id="PF01978">
    <property type="entry name" value="TrmB"/>
    <property type="match status" value="1"/>
</dbReference>
<dbReference type="EMBL" id="JH611175">
    <property type="protein sequence ID" value="EJP73247.1"/>
    <property type="molecule type" value="Genomic_DNA"/>
</dbReference>
<dbReference type="Proteomes" id="UP000010116">
    <property type="component" value="Unassembled WGS sequence"/>
</dbReference>
<proteinExistence type="predicted"/>
<dbReference type="InterPro" id="IPR036390">
    <property type="entry name" value="WH_DNA-bd_sf"/>
</dbReference>
<organism evidence="2 3">
    <name type="scientific">SAR86 cluster bacterium SAR86B</name>
    <dbReference type="NCBI Taxonomy" id="1123867"/>
    <lineage>
        <taxon>Bacteria</taxon>
        <taxon>Pseudomonadati</taxon>
        <taxon>Pseudomonadota</taxon>
        <taxon>Gammaproteobacteria</taxon>
        <taxon>SAR86 cluster</taxon>
    </lineage>
</organism>
<accession>J4V415</accession>
<dbReference type="InterPro" id="IPR036388">
    <property type="entry name" value="WH-like_DNA-bd_sf"/>
</dbReference>
<reference evidence="2 3" key="1">
    <citation type="journal article" date="2012" name="ISME J.">
        <title>Genomic insights to SAR86, an abundant and uncultivated marine bacterial lineage.</title>
        <authorList>
            <person name="Dupont C.L."/>
            <person name="Rusch D.B."/>
            <person name="Yooseph S."/>
            <person name="Lombardo M.J."/>
            <person name="Richter R.A."/>
            <person name="Valas R."/>
            <person name="Novotny M."/>
            <person name="Yee-Greenbaum J."/>
            <person name="Selengut J.D."/>
            <person name="Haft D.H."/>
            <person name="Halpern A.L."/>
            <person name="Lasken R.S."/>
            <person name="Nealson K."/>
            <person name="Friedman R."/>
            <person name="Venter J.C."/>
        </authorList>
    </citation>
    <scope>NUCLEOTIDE SEQUENCE [LARGE SCALE GENOMIC DNA]</scope>
</reference>
<name>J4V415_9GAMM</name>
<gene>
    <name evidence="2" type="ORF">NT02SARS_1528</name>
</gene>
<protein>
    <submittedName>
        <fullName evidence="2">Sugar-specific transcriptional regulator TrmB superfamily</fullName>
    </submittedName>
</protein>
<dbReference type="InterPro" id="IPR002831">
    <property type="entry name" value="Tscrpt_reg_TrmB_N"/>
</dbReference>
<dbReference type="HOGENOM" id="CLU_2345042_0_0_6"/>
<feature type="domain" description="Transcription regulator TrmB N-terminal" evidence="1">
    <location>
        <begin position="28"/>
        <end position="84"/>
    </location>
</feature>
<evidence type="ECO:0000313" key="2">
    <source>
        <dbReference type="EMBL" id="EJP73247.1"/>
    </source>
</evidence>
<evidence type="ECO:0000259" key="1">
    <source>
        <dbReference type="Pfam" id="PF01978"/>
    </source>
</evidence>
<dbReference type="Gene3D" id="1.10.10.10">
    <property type="entry name" value="Winged helix-like DNA-binding domain superfamily/Winged helix DNA-binding domain"/>
    <property type="match status" value="1"/>
</dbReference>